<sequence>METAVESSLHLEDVPPDTLDLLGEIVHALAPYLDSAEKPPLTPAKLFVIALLFNPNANLEVVMRWIFGNIPYYRNQALDDFVHDNARLYYRSSLESTRKFIQDLGNVQHQYCVPISTHTETNARGSSETTFNTTPNQARIFLKHFLASRDPIRPRKKPFPLMRLPPELRLRIYEYALTFPKSGIRIGTKRPDPTLHMATRDMHDTDDALWQPMLRRPVAFSRGPNDLIGYSLSSYLRVLLTSKQVYTEAMPVFYECNRFVCLGVPELVGFLAHTPEHRRKHIRDIAFQFEPPQHRIYNMSDITQCFSQLKRMPSLRTLILTMRQDTWATDRQRNGSLKYPDLLSLAPIKMLRSMRGLQKVEIHGGCDGVAEALIPEMTAPVPGGADQGSSKKRGGKRKAAQAVEGEDGQGARKTKKGKKSATSSGWTETLSIREGSQA</sequence>
<protein>
    <recommendedName>
        <fullName evidence="2">DUF7730 domain-containing protein</fullName>
    </recommendedName>
</protein>
<proteinExistence type="predicted"/>
<evidence type="ECO:0000313" key="3">
    <source>
        <dbReference type="EMBL" id="KAK4496108.1"/>
    </source>
</evidence>
<feature type="compositionally biased region" description="Polar residues" evidence="1">
    <location>
        <begin position="426"/>
        <end position="438"/>
    </location>
</feature>
<feature type="region of interest" description="Disordered" evidence="1">
    <location>
        <begin position="378"/>
        <end position="438"/>
    </location>
</feature>
<dbReference type="PANTHER" id="PTHR42085:SF2">
    <property type="entry name" value="F-BOX DOMAIN-CONTAINING PROTEIN"/>
    <property type="match status" value="1"/>
</dbReference>
<comment type="caution">
    <text evidence="3">The sequence shown here is derived from an EMBL/GenBank/DDBJ whole genome shotgun (WGS) entry which is preliminary data.</text>
</comment>
<evidence type="ECO:0000256" key="1">
    <source>
        <dbReference type="SAM" id="MobiDB-lite"/>
    </source>
</evidence>
<reference evidence="3 4" key="1">
    <citation type="journal article" date="2023" name="G3 (Bethesda)">
        <title>A chromosome-level genome assembly of Zasmidium syzygii isolated from banana leaves.</title>
        <authorList>
            <person name="van Westerhoven A.C."/>
            <person name="Mehrabi R."/>
            <person name="Talebi R."/>
            <person name="Steentjes M.B.F."/>
            <person name="Corcolon B."/>
            <person name="Chong P.A."/>
            <person name="Kema G.H.J."/>
            <person name="Seidl M.F."/>
        </authorList>
    </citation>
    <scope>NUCLEOTIDE SEQUENCE [LARGE SCALE GENOMIC DNA]</scope>
    <source>
        <strain evidence="3 4">P124</strain>
    </source>
</reference>
<dbReference type="Proteomes" id="UP001305779">
    <property type="component" value="Unassembled WGS sequence"/>
</dbReference>
<dbReference type="InterPro" id="IPR056632">
    <property type="entry name" value="DUF7730"/>
</dbReference>
<dbReference type="InterPro" id="IPR038883">
    <property type="entry name" value="AN11006-like"/>
</dbReference>
<feature type="compositionally biased region" description="Basic residues" evidence="1">
    <location>
        <begin position="390"/>
        <end position="399"/>
    </location>
</feature>
<dbReference type="EMBL" id="JAXOVC010000010">
    <property type="protein sequence ID" value="KAK4496108.1"/>
    <property type="molecule type" value="Genomic_DNA"/>
</dbReference>
<dbReference type="Pfam" id="PF24864">
    <property type="entry name" value="DUF7730"/>
    <property type="match status" value="1"/>
</dbReference>
<name>A0ABR0E4S7_ZASCE</name>
<keyword evidence="4" id="KW-1185">Reference proteome</keyword>
<accession>A0ABR0E4S7</accession>
<evidence type="ECO:0000313" key="4">
    <source>
        <dbReference type="Proteomes" id="UP001305779"/>
    </source>
</evidence>
<gene>
    <name evidence="3" type="ORF">PRZ48_012087</name>
</gene>
<feature type="domain" description="DUF7730" evidence="2">
    <location>
        <begin position="161"/>
        <end position="331"/>
    </location>
</feature>
<dbReference type="PANTHER" id="PTHR42085">
    <property type="entry name" value="F-BOX DOMAIN-CONTAINING PROTEIN"/>
    <property type="match status" value="1"/>
</dbReference>
<evidence type="ECO:0000259" key="2">
    <source>
        <dbReference type="Pfam" id="PF24864"/>
    </source>
</evidence>
<organism evidence="3 4">
    <name type="scientific">Zasmidium cellare</name>
    <name type="common">Wine cellar mold</name>
    <name type="synonym">Racodium cellare</name>
    <dbReference type="NCBI Taxonomy" id="395010"/>
    <lineage>
        <taxon>Eukaryota</taxon>
        <taxon>Fungi</taxon>
        <taxon>Dikarya</taxon>
        <taxon>Ascomycota</taxon>
        <taxon>Pezizomycotina</taxon>
        <taxon>Dothideomycetes</taxon>
        <taxon>Dothideomycetidae</taxon>
        <taxon>Mycosphaerellales</taxon>
        <taxon>Mycosphaerellaceae</taxon>
        <taxon>Zasmidium</taxon>
    </lineage>
</organism>